<dbReference type="EMBL" id="JARGDH010000004">
    <property type="protein sequence ID" value="KAL0270483.1"/>
    <property type="molecule type" value="Genomic_DNA"/>
</dbReference>
<gene>
    <name evidence="2" type="ORF">PYX00_007879</name>
</gene>
<dbReference type="PROSITE" id="PS50004">
    <property type="entry name" value="C2"/>
    <property type="match status" value="1"/>
</dbReference>
<proteinExistence type="predicted"/>
<dbReference type="EMBL" id="JARGDH010000004">
    <property type="protein sequence ID" value="KAL0270482.1"/>
    <property type="molecule type" value="Genomic_DNA"/>
</dbReference>
<dbReference type="InterPro" id="IPR056290">
    <property type="entry name" value="CEPT76/DRC7_peptidase-like_dom"/>
</dbReference>
<name>A0AAW2HL41_9NEOP</name>
<dbReference type="GO" id="GO:1905515">
    <property type="term" value="P:non-motile cilium assembly"/>
    <property type="evidence" value="ECO:0007669"/>
    <property type="project" value="TreeGrafter"/>
</dbReference>
<protein>
    <recommendedName>
        <fullName evidence="1">C2 domain-containing protein</fullName>
    </recommendedName>
</protein>
<dbReference type="PANTHER" id="PTHR20837:SF0">
    <property type="entry name" value="COILED-COIL AND C2 DOMAIN-CONTAINING PROTEIN 2A"/>
    <property type="match status" value="1"/>
</dbReference>
<dbReference type="InterPro" id="IPR052434">
    <property type="entry name" value="Tectonic-like_complex_comp"/>
</dbReference>
<feature type="domain" description="C2" evidence="1">
    <location>
        <begin position="100"/>
        <end position="255"/>
    </location>
</feature>
<dbReference type="Pfam" id="PF24656">
    <property type="entry name" value="CEPT76_peptidase"/>
    <property type="match status" value="1"/>
</dbReference>
<dbReference type="InterPro" id="IPR000008">
    <property type="entry name" value="C2_dom"/>
</dbReference>
<dbReference type="AlphaFoldDB" id="A0AAW2HL41"/>
<dbReference type="SUPFAM" id="SSF49562">
    <property type="entry name" value="C2 domain (Calcium/lipid-binding domain, CaLB)"/>
    <property type="match status" value="1"/>
</dbReference>
<sequence length="677" mass="78170">MVPLSENQIHKDVFRFYEKRISTPQQSQDVLSSDPLDGHRKWGKKYLEQVKQKILKDCRLARQHKQFQDVVSEESVPDLGTLGLTFMKWLRPKRPLRPVRKERKRITPQNLSGQDIKIIVNVVRAFEVPVRKDVDSLSTPANNDAFPLVNVRPFVELSFQGIKARTTAADGANPTWNQDLHIPIRVRNGDLSHATLQSVKDNLYLHLFDEIIVDLIDDESQRETSIHQRFERHWLASMEIPFATLYFNPKIEGTFKLYSPPVLLGYEREAHRRQFSGSTAQEPLLPQRDATYISLFLTVQPPLNPPDLLKEKLESSETSTLEKHLEGWQREVTDLCPHRKVKPLVMNITGKTVCIIRFIKPLCPPRFLDEGETTPEMAARYVAMIPSIAGSTFFPDLFDIWLTSDQIIRLLSGDSEDHALLLCSYFLHLGLKAYVLLGSGIPHGAAAYVLVQETVDKNSSEYYVWDATSGQKYNINDSFCPLQKIYCLFNDQNIWANIQPEEMPRRTRFDLTRRTDWFPAFGKNFSAPSGSVQPDSLEYRSTSRQAVEMLQDKMEKRLRDSIMKWRKIRRTRWNRYCSGTLRKLLPKLEESVWNIKEGHTPDHVMELQHILASHKMCGFPINMAYTDMDAVVEAVKATGVHCNESEDVEFALSVYIHPYPNDVLSVWIYVASLMRRR</sequence>
<evidence type="ECO:0000259" key="1">
    <source>
        <dbReference type="PROSITE" id="PS50004"/>
    </source>
</evidence>
<organism evidence="2">
    <name type="scientific">Menopon gallinae</name>
    <name type="common">poultry shaft louse</name>
    <dbReference type="NCBI Taxonomy" id="328185"/>
    <lineage>
        <taxon>Eukaryota</taxon>
        <taxon>Metazoa</taxon>
        <taxon>Ecdysozoa</taxon>
        <taxon>Arthropoda</taxon>
        <taxon>Hexapoda</taxon>
        <taxon>Insecta</taxon>
        <taxon>Pterygota</taxon>
        <taxon>Neoptera</taxon>
        <taxon>Paraneoptera</taxon>
        <taxon>Psocodea</taxon>
        <taxon>Troctomorpha</taxon>
        <taxon>Phthiraptera</taxon>
        <taxon>Amblycera</taxon>
        <taxon>Menoponidae</taxon>
        <taxon>Menopon</taxon>
    </lineage>
</organism>
<dbReference type="PANTHER" id="PTHR20837">
    <property type="entry name" value="CENTROSOMAL PROTEIN-RELATED"/>
    <property type="match status" value="1"/>
</dbReference>
<dbReference type="GO" id="GO:0035869">
    <property type="term" value="C:ciliary transition zone"/>
    <property type="evidence" value="ECO:0007669"/>
    <property type="project" value="TreeGrafter"/>
</dbReference>
<dbReference type="Gene3D" id="2.60.40.150">
    <property type="entry name" value="C2 domain"/>
    <property type="match status" value="1"/>
</dbReference>
<dbReference type="GO" id="GO:1904491">
    <property type="term" value="P:protein localization to ciliary transition zone"/>
    <property type="evidence" value="ECO:0007669"/>
    <property type="project" value="TreeGrafter"/>
</dbReference>
<evidence type="ECO:0000313" key="2">
    <source>
        <dbReference type="EMBL" id="KAL0270482.1"/>
    </source>
</evidence>
<dbReference type="InterPro" id="IPR056288">
    <property type="entry name" value="CEP76_C"/>
</dbReference>
<dbReference type="Pfam" id="PF24652">
    <property type="entry name" value="CEP76_C"/>
    <property type="match status" value="1"/>
</dbReference>
<reference evidence="2" key="1">
    <citation type="journal article" date="2024" name="Gigascience">
        <title>Chromosome-level genome of the poultry shaft louse Menopon gallinae provides insight into the host-switching and adaptive evolution of parasitic lice.</title>
        <authorList>
            <person name="Xu Y."/>
            <person name="Ma L."/>
            <person name="Liu S."/>
            <person name="Liang Y."/>
            <person name="Liu Q."/>
            <person name="He Z."/>
            <person name="Tian L."/>
            <person name="Duan Y."/>
            <person name="Cai W."/>
            <person name="Li H."/>
            <person name="Song F."/>
        </authorList>
    </citation>
    <scope>NUCLEOTIDE SEQUENCE</scope>
    <source>
        <strain evidence="2">Cailab_2023a</strain>
    </source>
</reference>
<dbReference type="InterPro" id="IPR035892">
    <property type="entry name" value="C2_domain_sf"/>
</dbReference>
<dbReference type="Gene3D" id="3.10.620.30">
    <property type="match status" value="1"/>
</dbReference>
<comment type="caution">
    <text evidence="2">The sequence shown here is derived from an EMBL/GenBank/DDBJ whole genome shotgun (WGS) entry which is preliminary data.</text>
</comment>
<accession>A0AAW2HL41</accession>